<keyword evidence="5" id="KW-0808">Transferase</keyword>
<feature type="domain" description="Histidine kinase" evidence="15">
    <location>
        <begin position="189"/>
        <end position="425"/>
    </location>
</feature>
<dbReference type="CDD" id="cd17546">
    <property type="entry name" value="REC_hyHK_CKI1_RcsC-like"/>
    <property type="match status" value="1"/>
</dbReference>
<dbReference type="Pfam" id="PF00072">
    <property type="entry name" value="Response_reg"/>
    <property type="match status" value="2"/>
</dbReference>
<dbReference type="SMART" id="SM00388">
    <property type="entry name" value="HisKA"/>
    <property type="match status" value="1"/>
</dbReference>
<dbReference type="AlphaFoldDB" id="B8DN81"/>
<dbReference type="InterPro" id="IPR003594">
    <property type="entry name" value="HATPase_dom"/>
</dbReference>
<comment type="catalytic activity">
    <reaction evidence="1">
        <text>ATP + protein L-histidine = ADP + protein N-phospho-L-histidine.</text>
        <dbReference type="EC" id="2.7.13.3"/>
    </reaction>
</comment>
<dbReference type="Pfam" id="PF02518">
    <property type="entry name" value="HATPase_c"/>
    <property type="match status" value="1"/>
</dbReference>
<accession>B8DN81</accession>
<evidence type="ECO:0000256" key="7">
    <source>
        <dbReference type="ARBA" id="ARBA00022741"/>
    </source>
</evidence>
<dbReference type="SUPFAM" id="SSF55874">
    <property type="entry name" value="ATPase domain of HSP90 chaperone/DNA topoisomerase II/histidine kinase"/>
    <property type="match status" value="1"/>
</dbReference>
<dbReference type="STRING" id="883.DvMF_0064"/>
<dbReference type="GO" id="GO:0005524">
    <property type="term" value="F:ATP binding"/>
    <property type="evidence" value="ECO:0007669"/>
    <property type="project" value="UniProtKB-KW"/>
</dbReference>
<evidence type="ECO:0000256" key="3">
    <source>
        <dbReference type="ARBA" id="ARBA00012438"/>
    </source>
</evidence>
<feature type="modified residue" description="4-aspartylphosphate" evidence="13">
    <location>
        <position position="498"/>
    </location>
</feature>
<keyword evidence="12" id="KW-0472">Membrane</keyword>
<keyword evidence="7" id="KW-0547">Nucleotide-binding</keyword>
<evidence type="ECO:0000259" key="16">
    <source>
        <dbReference type="PROSITE" id="PS50110"/>
    </source>
</evidence>
<feature type="compositionally biased region" description="Low complexity" evidence="14">
    <location>
        <begin position="1"/>
        <end position="23"/>
    </location>
</feature>
<dbReference type="EMBL" id="CP001197">
    <property type="protein sequence ID" value="ACL07025.1"/>
    <property type="molecule type" value="Genomic_DNA"/>
</dbReference>
<dbReference type="InterPro" id="IPR011006">
    <property type="entry name" value="CheY-like_superfamily"/>
</dbReference>
<dbReference type="PROSITE" id="PS50110">
    <property type="entry name" value="RESPONSE_REGULATORY"/>
    <property type="match status" value="2"/>
</dbReference>
<keyword evidence="4 13" id="KW-0597">Phosphoprotein</keyword>
<dbReference type="FunFam" id="1.10.287.130:FF:000004">
    <property type="entry name" value="Ethylene receptor 1"/>
    <property type="match status" value="1"/>
</dbReference>
<dbReference type="KEGG" id="dvm:DvMF_0064"/>
<keyword evidence="11" id="KW-0902">Two-component regulatory system</keyword>
<keyword evidence="8 17" id="KW-0418">Kinase</keyword>
<comment type="subcellular location">
    <subcellularLocation>
        <location evidence="2">Membrane</location>
    </subcellularLocation>
</comment>
<dbReference type="SMART" id="SM00387">
    <property type="entry name" value="HATPase_c"/>
    <property type="match status" value="1"/>
</dbReference>
<dbReference type="PANTHER" id="PTHR45339:SF1">
    <property type="entry name" value="HYBRID SIGNAL TRANSDUCTION HISTIDINE KINASE J"/>
    <property type="match status" value="1"/>
</dbReference>
<reference evidence="17" key="1">
    <citation type="submission" date="2008-10" db="EMBL/GenBank/DDBJ databases">
        <title>Complete sequence of Desulfovibrio vulgaris str. 'Miyazaki F'.</title>
        <authorList>
            <person name="Lucas S."/>
            <person name="Copeland A."/>
            <person name="Lapidus A."/>
            <person name="Glavina del Rio T."/>
            <person name="Dalin E."/>
            <person name="Tice H."/>
            <person name="Bruce D."/>
            <person name="Goodwin L."/>
            <person name="Pitluck S."/>
            <person name="Sims D."/>
            <person name="Brettin T."/>
            <person name="Detter J.C."/>
            <person name="Han C."/>
            <person name="Larimer F."/>
            <person name="Land M."/>
            <person name="Hauser L."/>
            <person name="Kyrpides N."/>
            <person name="Mikhailova N."/>
            <person name="Hazen T.C."/>
            <person name="Richardson P."/>
        </authorList>
    </citation>
    <scope>NUCLEOTIDE SEQUENCE</scope>
    <source>
        <strain evidence="17">Miyazaki F</strain>
    </source>
</reference>
<dbReference type="InterPro" id="IPR001789">
    <property type="entry name" value="Sig_transdc_resp-reg_receiver"/>
</dbReference>
<dbReference type="PANTHER" id="PTHR45339">
    <property type="entry name" value="HYBRID SIGNAL TRANSDUCTION HISTIDINE KINASE J"/>
    <property type="match status" value="1"/>
</dbReference>
<dbReference type="SUPFAM" id="SSF47384">
    <property type="entry name" value="Homodimeric domain of signal transducing histidine kinase"/>
    <property type="match status" value="1"/>
</dbReference>
<evidence type="ECO:0000256" key="2">
    <source>
        <dbReference type="ARBA" id="ARBA00004370"/>
    </source>
</evidence>
<dbReference type="InterPro" id="IPR003661">
    <property type="entry name" value="HisK_dim/P_dom"/>
</dbReference>
<dbReference type="SMART" id="SM00448">
    <property type="entry name" value="REC"/>
    <property type="match status" value="2"/>
</dbReference>
<name>B8DN81_NITV9</name>
<evidence type="ECO:0000256" key="1">
    <source>
        <dbReference type="ARBA" id="ARBA00000085"/>
    </source>
</evidence>
<dbReference type="CDD" id="cd16922">
    <property type="entry name" value="HATPase_EvgS-ArcB-TorS-like"/>
    <property type="match status" value="1"/>
</dbReference>
<dbReference type="InterPro" id="IPR004358">
    <property type="entry name" value="Sig_transdc_His_kin-like_C"/>
</dbReference>
<dbReference type="EC" id="2.7.13.3" evidence="3"/>
<keyword evidence="9" id="KW-0067">ATP-binding</keyword>
<dbReference type="Gene3D" id="3.30.565.10">
    <property type="entry name" value="Histidine kinase-like ATPase, C-terminal domain"/>
    <property type="match status" value="1"/>
</dbReference>
<proteinExistence type="predicted"/>
<dbReference type="PROSITE" id="PS50109">
    <property type="entry name" value="HIS_KIN"/>
    <property type="match status" value="1"/>
</dbReference>
<dbReference type="HOGENOM" id="CLU_000445_114_15_7"/>
<dbReference type="FunFam" id="3.30.565.10:FF:000010">
    <property type="entry name" value="Sensor histidine kinase RcsC"/>
    <property type="match status" value="1"/>
</dbReference>
<evidence type="ECO:0000256" key="13">
    <source>
        <dbReference type="PROSITE-ProRule" id="PRU00169"/>
    </source>
</evidence>
<evidence type="ECO:0000256" key="10">
    <source>
        <dbReference type="ARBA" id="ARBA00022989"/>
    </source>
</evidence>
<evidence type="ECO:0000259" key="15">
    <source>
        <dbReference type="PROSITE" id="PS50109"/>
    </source>
</evidence>
<evidence type="ECO:0000256" key="9">
    <source>
        <dbReference type="ARBA" id="ARBA00022840"/>
    </source>
</evidence>
<feature type="domain" description="Response regulatory" evidence="16">
    <location>
        <begin position="449"/>
        <end position="566"/>
    </location>
</feature>
<dbReference type="eggNOG" id="COG2205">
    <property type="taxonomic scope" value="Bacteria"/>
</dbReference>
<dbReference type="Pfam" id="PF00512">
    <property type="entry name" value="HisKA"/>
    <property type="match status" value="1"/>
</dbReference>
<keyword evidence="10" id="KW-1133">Transmembrane helix</keyword>
<protein>
    <recommendedName>
        <fullName evidence="3">histidine kinase</fullName>
        <ecNumber evidence="3">2.7.13.3</ecNumber>
    </recommendedName>
</protein>
<feature type="domain" description="Response regulatory" evidence="16">
    <location>
        <begin position="27"/>
        <end position="141"/>
    </location>
</feature>
<keyword evidence="6" id="KW-0812">Transmembrane</keyword>
<dbReference type="OrthoDB" id="5291616at2"/>
<feature type="modified residue" description="4-aspartylphosphate" evidence="13">
    <location>
        <position position="76"/>
    </location>
</feature>
<dbReference type="Gene3D" id="3.40.50.2300">
    <property type="match status" value="2"/>
</dbReference>
<evidence type="ECO:0000256" key="12">
    <source>
        <dbReference type="ARBA" id="ARBA00023136"/>
    </source>
</evidence>
<sequence>MSSASGFFALPGSSGSSGSPNLSDAPTVVVIDDDTMVRRSITAYLEDLGYNVHEGTDGRTGLALVRSVQPDAVLVDLRMPGIDGLDVLRELATERPDMPTIVVSGTGVMQDAIEAVRRGAWDFILKPIMDLEVLGHRVRLAIEQGRLRAENRRYHQNLAAEVAVRTHELEQARVEAESANRAKTQFLANISHELRTPLNGIIGLTELLLAAGPAGEQEECLGMVRQAGLDLLSIVNNLLDMSSIEAGRIALNEAPFNLRETVGDLVRVLDVQARWKNLTLACSVSPDVPDRLVGDAARLRQVLTNLVINGIKYTEVGGVSLSVELDGALPPVPGAGQGAHAAHAGGPVGLRVTVEDTGVGIASEKWERIFEPFTLAENFLTKKYGGAGLGLAISREIARMMGGDIAVRSQEGAGSTFVLTMRFALGESVAPRPRDASLPVIRGVNRRLRIMVAEDDVINRKLALYFFERMGHDVITVSSGIEVLAGLEREACDLLLMDIQMPEMDGLETIRALRGRKGVPSRVPVIAMTAHAMAGDRERFLAEGMDGYVSKPVDFGCLVAEIENVLDARGLLDVSLGNLRSGPQDGAVNREDCRAEPE</sequence>
<evidence type="ECO:0000313" key="17">
    <source>
        <dbReference type="EMBL" id="ACL07025.1"/>
    </source>
</evidence>
<evidence type="ECO:0000256" key="14">
    <source>
        <dbReference type="SAM" id="MobiDB-lite"/>
    </source>
</evidence>
<dbReference type="PRINTS" id="PR00344">
    <property type="entry name" value="BCTRLSENSOR"/>
</dbReference>
<evidence type="ECO:0000256" key="11">
    <source>
        <dbReference type="ARBA" id="ARBA00023012"/>
    </source>
</evidence>
<dbReference type="GO" id="GO:0016020">
    <property type="term" value="C:membrane"/>
    <property type="evidence" value="ECO:0007669"/>
    <property type="project" value="UniProtKB-SubCell"/>
</dbReference>
<dbReference type="InterPro" id="IPR036097">
    <property type="entry name" value="HisK_dim/P_sf"/>
</dbReference>
<feature type="region of interest" description="Disordered" evidence="14">
    <location>
        <begin position="1"/>
        <end position="24"/>
    </location>
</feature>
<dbReference type="InterPro" id="IPR005467">
    <property type="entry name" value="His_kinase_dom"/>
</dbReference>
<evidence type="ECO:0000256" key="8">
    <source>
        <dbReference type="ARBA" id="ARBA00022777"/>
    </source>
</evidence>
<evidence type="ECO:0000256" key="4">
    <source>
        <dbReference type="ARBA" id="ARBA00022553"/>
    </source>
</evidence>
<evidence type="ECO:0000256" key="6">
    <source>
        <dbReference type="ARBA" id="ARBA00022692"/>
    </source>
</evidence>
<gene>
    <name evidence="17" type="ordered locus">DvMF_0064</name>
</gene>
<dbReference type="CDD" id="cd00082">
    <property type="entry name" value="HisKA"/>
    <property type="match status" value="1"/>
</dbReference>
<evidence type="ECO:0000256" key="5">
    <source>
        <dbReference type="ARBA" id="ARBA00022679"/>
    </source>
</evidence>
<dbReference type="InterPro" id="IPR036890">
    <property type="entry name" value="HATPase_C_sf"/>
</dbReference>
<dbReference type="Gene3D" id="1.10.287.130">
    <property type="match status" value="1"/>
</dbReference>
<organism evidence="17">
    <name type="scientific">Nitratidesulfovibrio vulgaris (strain DSM 19637 / Miyazaki F)</name>
    <name type="common">Desulfovibrio vulgaris</name>
    <dbReference type="NCBI Taxonomy" id="883"/>
    <lineage>
        <taxon>Bacteria</taxon>
        <taxon>Pseudomonadati</taxon>
        <taxon>Thermodesulfobacteriota</taxon>
        <taxon>Desulfovibrionia</taxon>
        <taxon>Desulfovibrionales</taxon>
        <taxon>Desulfovibrionaceae</taxon>
        <taxon>Nitratidesulfovibrio</taxon>
    </lineage>
</organism>
<dbReference type="GO" id="GO:0000155">
    <property type="term" value="F:phosphorelay sensor kinase activity"/>
    <property type="evidence" value="ECO:0007669"/>
    <property type="project" value="InterPro"/>
</dbReference>
<dbReference type="SUPFAM" id="SSF52172">
    <property type="entry name" value="CheY-like"/>
    <property type="match status" value="2"/>
</dbReference>